<keyword evidence="1" id="KW-1133">Transmembrane helix</keyword>
<protein>
    <submittedName>
        <fullName evidence="2">OpgC protein</fullName>
    </submittedName>
</protein>
<dbReference type="PANTHER" id="PTHR38592">
    <property type="entry name" value="BLL4819 PROTEIN"/>
    <property type="match status" value="1"/>
</dbReference>
<dbReference type="PATRIC" id="fig|1318743.3.peg.320"/>
<dbReference type="AlphaFoldDB" id="A0A0M4LS08"/>
<dbReference type="OrthoDB" id="9775975at2"/>
<keyword evidence="3" id="KW-1185">Reference proteome</keyword>
<feature type="transmembrane region" description="Helical" evidence="1">
    <location>
        <begin position="238"/>
        <end position="259"/>
    </location>
</feature>
<evidence type="ECO:0000313" key="2">
    <source>
        <dbReference type="EMBL" id="ALE03122.1"/>
    </source>
</evidence>
<dbReference type="EMBL" id="CP010401">
    <property type="protein sequence ID" value="ALE03122.1"/>
    <property type="molecule type" value="Genomic_DNA"/>
</dbReference>
<feature type="transmembrane region" description="Helical" evidence="1">
    <location>
        <begin position="321"/>
        <end position="342"/>
    </location>
</feature>
<sequence length="376" mass="42824">MTYNNVVSHSSASSHRNTHVDVFRSLALLTIFINHIPGTIYSHMTHKNFGFSDSTEVFVLLSGIALGLTCKEDFPQEIKITTHIRKSFKRALKFYTAYLSTSFITLFFFIGAFFIWQCDQLIAKNNISLFITDPFIAFLSLLSFGHQLGYNNILSLYIVFALFSPFALYLSSKNKGLFLLGSFVLYLVCSFYRTAPPSYPLPGHWFLNPLSWQFLFVIGLTSTLYIKQGGRIICRPLIIFAAISYLILSLLWVRLHWWGSLAWIGWSWPLFDFNKTFLGIPRLLHIISLSSLILCLPCLYERFNLSNRHCLTILGKHGLPVFTTGTVVAMAAQVINILTTRTFLSDSFLVFGGIGLQFAVAYCCEYYANRKFRLSS</sequence>
<reference evidence="2 3" key="1">
    <citation type="journal article" date="2015" name="Genome Announc.">
        <title>Complete Genome Sequence of Bartonella ancashensis Strain 20.00, Isolated from the Blood of a Patient with Verruga Peruana.</title>
        <authorList>
            <person name="Hang J."/>
            <person name="Mullins K.E."/>
            <person name="Clifford R.J."/>
            <person name="Onmus-Leone F."/>
            <person name="Yang Y."/>
            <person name="Jiang J."/>
            <person name="Leguia M."/>
            <person name="Kasper M.R."/>
            <person name="Maguina C."/>
            <person name="Lesho E.P."/>
            <person name="Jarman R.G."/>
            <person name="Richards A.L."/>
            <person name="Blazes D."/>
        </authorList>
    </citation>
    <scope>NUCLEOTIDE SEQUENCE [LARGE SCALE GENOMIC DNA]</scope>
    <source>
        <strain evidence="2 3">20.00</strain>
    </source>
</reference>
<accession>A0A0M4LS08</accession>
<feature type="transmembrane region" description="Helical" evidence="1">
    <location>
        <begin position="206"/>
        <end position="226"/>
    </location>
</feature>
<feature type="transmembrane region" description="Helical" evidence="1">
    <location>
        <begin position="150"/>
        <end position="170"/>
    </location>
</feature>
<feature type="transmembrane region" description="Helical" evidence="1">
    <location>
        <begin position="95"/>
        <end position="115"/>
    </location>
</feature>
<evidence type="ECO:0000256" key="1">
    <source>
        <dbReference type="SAM" id="Phobius"/>
    </source>
</evidence>
<gene>
    <name evidence="2" type="ORF">PU02_0308</name>
</gene>
<dbReference type="PIRSF" id="PIRSF028704">
    <property type="entry name" value="UPC028704"/>
    <property type="match status" value="1"/>
</dbReference>
<feature type="transmembrane region" description="Helical" evidence="1">
    <location>
        <begin position="348"/>
        <end position="368"/>
    </location>
</feature>
<proteinExistence type="predicted"/>
<keyword evidence="1" id="KW-0472">Membrane</keyword>
<keyword evidence="1" id="KW-0812">Transmembrane</keyword>
<evidence type="ECO:0000313" key="3">
    <source>
        <dbReference type="Proteomes" id="UP000057213"/>
    </source>
</evidence>
<dbReference type="Proteomes" id="UP000057213">
    <property type="component" value="Chromosome"/>
</dbReference>
<feature type="transmembrane region" description="Helical" evidence="1">
    <location>
        <begin position="177"/>
        <end position="194"/>
    </location>
</feature>
<organism evidence="2 3">
    <name type="scientific">Bartonella ancashensis</name>
    <dbReference type="NCBI Taxonomy" id="1318743"/>
    <lineage>
        <taxon>Bacteria</taxon>
        <taxon>Pseudomonadati</taxon>
        <taxon>Pseudomonadota</taxon>
        <taxon>Alphaproteobacteria</taxon>
        <taxon>Hyphomicrobiales</taxon>
        <taxon>Bartonellaceae</taxon>
        <taxon>Bartonella</taxon>
    </lineage>
</organism>
<dbReference type="Pfam" id="PF10129">
    <property type="entry name" value="OpgC_C"/>
    <property type="match status" value="1"/>
</dbReference>
<dbReference type="PANTHER" id="PTHR38592:SF3">
    <property type="entry name" value="BLL4819 PROTEIN"/>
    <property type="match status" value="1"/>
</dbReference>
<dbReference type="KEGG" id="banc:PU02_0308"/>
<feature type="transmembrane region" description="Helical" evidence="1">
    <location>
        <begin position="279"/>
        <end position="300"/>
    </location>
</feature>
<dbReference type="STRING" id="1318743.PU02_0308"/>
<dbReference type="RefSeq" id="WP_053943765.1">
    <property type="nucleotide sequence ID" value="NZ_CP010401.1"/>
</dbReference>
<dbReference type="InterPro" id="IPR014550">
    <property type="entry name" value="UCP028704_OpgC"/>
</dbReference>
<name>A0A0M4LS08_9HYPH</name>